<keyword evidence="3" id="KW-1185">Reference proteome</keyword>
<dbReference type="EMBL" id="JAGTPX010000041">
    <property type="protein sequence ID" value="MBR8672442.1"/>
    <property type="molecule type" value="Genomic_DNA"/>
</dbReference>
<protein>
    <submittedName>
        <fullName evidence="1">Uncharacterized protein</fullName>
    </submittedName>
</protein>
<dbReference type="EMBL" id="LDPH01000037">
    <property type="protein sequence ID" value="KLV21573.1"/>
    <property type="molecule type" value="Genomic_DNA"/>
</dbReference>
<name>A0A0J1I6I1_NIACI</name>
<evidence type="ECO:0000313" key="3">
    <source>
        <dbReference type="Proteomes" id="UP000036045"/>
    </source>
</evidence>
<organism evidence="1 3">
    <name type="scientific">Niallia circulans</name>
    <name type="common">Bacillus circulans</name>
    <dbReference type="NCBI Taxonomy" id="1397"/>
    <lineage>
        <taxon>Bacteria</taxon>
        <taxon>Bacillati</taxon>
        <taxon>Bacillota</taxon>
        <taxon>Bacilli</taxon>
        <taxon>Bacillales</taxon>
        <taxon>Bacillaceae</taxon>
        <taxon>Niallia</taxon>
    </lineage>
</organism>
<reference evidence="1 3" key="1">
    <citation type="submission" date="2015-05" db="EMBL/GenBank/DDBJ databases">
        <title>Whole genome sequence and identification of bacterial endophytes from Costus igneus.</title>
        <authorList>
            <person name="Lee Y.P."/>
            <person name="Gan H.M."/>
            <person name="Eng W."/>
            <person name="Wheatley M.S."/>
            <person name="Caraballo A."/>
            <person name="Polter S."/>
            <person name="Savka M.A."/>
            <person name="Hudson A.O."/>
        </authorList>
    </citation>
    <scope>NUCLEOTIDE SEQUENCE [LARGE SCALE GENOMIC DNA]</scope>
    <source>
        <strain evidence="1 3">RIT379</strain>
    </source>
</reference>
<dbReference type="RefSeq" id="WP_016204442.1">
    <property type="nucleotide sequence ID" value="NZ_JADYUA010000076.1"/>
</dbReference>
<accession>A0A0J1I6I1</accession>
<evidence type="ECO:0000313" key="2">
    <source>
        <dbReference type="EMBL" id="MBR8672442.1"/>
    </source>
</evidence>
<dbReference type="OrthoDB" id="2922679at2"/>
<reference evidence="2" key="2">
    <citation type="submission" date="2021-04" db="EMBL/GenBank/DDBJ databases">
        <title>Genomic analysis of electroactive and textile dye degrading Bacillus circulans strain: DC10 isolated from constructed wetland-microbial fuel cells treating textile dye wastewaters.</title>
        <authorList>
            <person name="Patel D.U."/>
            <person name="Desai C.R."/>
        </authorList>
    </citation>
    <scope>NUCLEOTIDE SEQUENCE</scope>
    <source>
        <strain evidence="2">DC10</strain>
    </source>
</reference>
<dbReference type="PROSITE" id="PS51257">
    <property type="entry name" value="PROKAR_LIPOPROTEIN"/>
    <property type="match status" value="1"/>
</dbReference>
<gene>
    <name evidence="1" type="ORF">ABW02_23150</name>
    <name evidence="2" type="ORF">KD144_23185</name>
</gene>
<proteinExistence type="predicted"/>
<dbReference type="Proteomes" id="UP000036045">
    <property type="component" value="Unassembled WGS sequence"/>
</dbReference>
<dbReference type="AlphaFoldDB" id="A0A0J1I6I1"/>
<evidence type="ECO:0000313" key="1">
    <source>
        <dbReference type="EMBL" id="KLV21573.1"/>
    </source>
</evidence>
<sequence length="126" mass="14219">MKVKRVIITTLLSFIIIILAGCMSTLSEKTNTAVNSEEKLKEVVLISDNKKTSKNWNLVDIPDKIEIPNNKKDVQVYEEEVGHSVYNGIFVNFMDVKDLNGFSNILIGYHHKEICLTSELNAHANV</sequence>
<dbReference type="PATRIC" id="fig|1397.4.peg.3754"/>
<comment type="caution">
    <text evidence="1">The sequence shown here is derived from an EMBL/GenBank/DDBJ whole genome shotgun (WGS) entry which is preliminary data.</text>
</comment>